<dbReference type="InterPro" id="IPR051325">
    <property type="entry name" value="Nudix_hydrolase_domain"/>
</dbReference>
<dbReference type="InterPro" id="IPR020476">
    <property type="entry name" value="Nudix_hydrolase"/>
</dbReference>
<feature type="domain" description="Nudix hydrolase" evidence="2">
    <location>
        <begin position="1"/>
        <end position="124"/>
    </location>
</feature>
<dbReference type="PROSITE" id="PS51462">
    <property type="entry name" value="NUDIX"/>
    <property type="match status" value="1"/>
</dbReference>
<gene>
    <name evidence="3" type="ORF">S06H3_28092</name>
</gene>
<name>X1NH18_9ZZZZ</name>
<evidence type="ECO:0000259" key="2">
    <source>
        <dbReference type="PROSITE" id="PS51462"/>
    </source>
</evidence>
<dbReference type="PROSITE" id="PS00893">
    <property type="entry name" value="NUDIX_BOX"/>
    <property type="match status" value="1"/>
</dbReference>
<dbReference type="EMBL" id="BARV01016363">
    <property type="protein sequence ID" value="GAI26090.1"/>
    <property type="molecule type" value="Genomic_DNA"/>
</dbReference>
<dbReference type="Pfam" id="PF00293">
    <property type="entry name" value="NUDIX"/>
    <property type="match status" value="1"/>
</dbReference>
<reference evidence="3" key="1">
    <citation type="journal article" date="2014" name="Front. Microbiol.">
        <title>High frequency of phylogenetically diverse reductive dehalogenase-homologous genes in deep subseafloor sedimentary metagenomes.</title>
        <authorList>
            <person name="Kawai M."/>
            <person name="Futagami T."/>
            <person name="Toyoda A."/>
            <person name="Takaki Y."/>
            <person name="Nishi S."/>
            <person name="Hori S."/>
            <person name="Arai W."/>
            <person name="Tsubouchi T."/>
            <person name="Morono Y."/>
            <person name="Uchiyama I."/>
            <person name="Ito T."/>
            <person name="Fujiyama A."/>
            <person name="Inagaki F."/>
            <person name="Takami H."/>
        </authorList>
    </citation>
    <scope>NUCLEOTIDE SEQUENCE</scope>
    <source>
        <strain evidence="3">Expedition CK06-06</strain>
    </source>
</reference>
<keyword evidence="1" id="KW-0378">Hydrolase</keyword>
<dbReference type="PRINTS" id="PR00502">
    <property type="entry name" value="NUDIXFAMILY"/>
</dbReference>
<feature type="non-terminal residue" evidence="3">
    <location>
        <position position="1"/>
    </location>
</feature>
<dbReference type="GO" id="GO:0004081">
    <property type="term" value="F:bis(5'-nucleosyl)-tetraphosphatase (asymmetrical) activity"/>
    <property type="evidence" value="ECO:0007669"/>
    <property type="project" value="TreeGrafter"/>
</dbReference>
<dbReference type="InterPro" id="IPR015797">
    <property type="entry name" value="NUDIX_hydrolase-like_dom_sf"/>
</dbReference>
<protein>
    <recommendedName>
        <fullName evidence="2">Nudix hydrolase domain-containing protein</fullName>
    </recommendedName>
</protein>
<evidence type="ECO:0000256" key="1">
    <source>
        <dbReference type="ARBA" id="ARBA00022801"/>
    </source>
</evidence>
<dbReference type="PANTHER" id="PTHR21340">
    <property type="entry name" value="DIADENOSINE 5,5-P1,P4-TETRAPHOSPHATE PYROPHOSPHOHYDROLASE MUTT"/>
    <property type="match status" value="1"/>
</dbReference>
<organism evidence="3">
    <name type="scientific">marine sediment metagenome</name>
    <dbReference type="NCBI Taxonomy" id="412755"/>
    <lineage>
        <taxon>unclassified sequences</taxon>
        <taxon>metagenomes</taxon>
        <taxon>ecological metagenomes</taxon>
    </lineage>
</organism>
<comment type="caution">
    <text evidence="3">The sequence shown here is derived from an EMBL/GenBank/DDBJ whole genome shotgun (WGS) entry which is preliminary data.</text>
</comment>
<dbReference type="Gene3D" id="3.90.79.10">
    <property type="entry name" value="Nucleoside Triphosphate Pyrophosphohydrolase"/>
    <property type="match status" value="1"/>
</dbReference>
<dbReference type="InterPro" id="IPR000086">
    <property type="entry name" value="NUDIX_hydrolase_dom"/>
</dbReference>
<sequence>VYYLLLHYEAGHWDFPKGHLEKGEEERETVRREVKEETGIEDIKIIKGFKEWMKYFFRSSYGLKKEEKEKAPLIFKTVTFYLAETKTREVKISFEHIGYKWLPYEQALEQLTFKKAKEVLKKANDFLEKH</sequence>
<dbReference type="GO" id="GO:0006167">
    <property type="term" value="P:AMP biosynthetic process"/>
    <property type="evidence" value="ECO:0007669"/>
    <property type="project" value="TreeGrafter"/>
</dbReference>
<accession>X1NH18</accession>
<proteinExistence type="predicted"/>
<dbReference type="InterPro" id="IPR020084">
    <property type="entry name" value="NUDIX_hydrolase_CS"/>
</dbReference>
<evidence type="ECO:0000313" key="3">
    <source>
        <dbReference type="EMBL" id="GAI26090.1"/>
    </source>
</evidence>
<dbReference type="GO" id="GO:0006754">
    <property type="term" value="P:ATP biosynthetic process"/>
    <property type="evidence" value="ECO:0007669"/>
    <property type="project" value="TreeGrafter"/>
</dbReference>
<dbReference type="AlphaFoldDB" id="X1NH18"/>
<dbReference type="PANTHER" id="PTHR21340:SF0">
    <property type="entry name" value="BIS(5'-NUCLEOSYL)-TETRAPHOSPHATASE [ASYMMETRICAL]"/>
    <property type="match status" value="1"/>
</dbReference>
<dbReference type="SUPFAM" id="SSF55811">
    <property type="entry name" value="Nudix"/>
    <property type="match status" value="1"/>
</dbReference>